<name>A0A4V0Z7X6_9FIRM</name>
<protein>
    <submittedName>
        <fullName evidence="1">Uncharacterized protein</fullName>
    </submittedName>
</protein>
<evidence type="ECO:0000313" key="2">
    <source>
        <dbReference type="Proteomes" id="UP000289794"/>
    </source>
</evidence>
<reference evidence="1 2" key="1">
    <citation type="submission" date="2019-01" db="EMBL/GenBank/DDBJ databases">
        <title>PMF-metabolizing Aryl O-demethylase.</title>
        <authorList>
            <person name="Kim M."/>
        </authorList>
    </citation>
    <scope>NUCLEOTIDE SEQUENCE [LARGE SCALE GENOMIC DNA]</scope>
    <source>
        <strain evidence="1 2">PMF1</strain>
    </source>
</reference>
<organism evidence="1 2">
    <name type="scientific">Blautia producta</name>
    <dbReference type="NCBI Taxonomy" id="33035"/>
    <lineage>
        <taxon>Bacteria</taxon>
        <taxon>Bacillati</taxon>
        <taxon>Bacillota</taxon>
        <taxon>Clostridia</taxon>
        <taxon>Lachnospirales</taxon>
        <taxon>Lachnospiraceae</taxon>
        <taxon>Blautia</taxon>
    </lineage>
</organism>
<proteinExistence type="predicted"/>
<dbReference type="EMBL" id="CP035945">
    <property type="protein sequence ID" value="QBE98328.1"/>
    <property type="molecule type" value="Genomic_DNA"/>
</dbReference>
<dbReference type="RefSeq" id="WP_130181782.1">
    <property type="nucleotide sequence ID" value="NZ_CP035945.1"/>
</dbReference>
<evidence type="ECO:0000313" key="1">
    <source>
        <dbReference type="EMBL" id="QBE98328.1"/>
    </source>
</evidence>
<accession>A0A4V0Z7X6</accession>
<dbReference type="Proteomes" id="UP000289794">
    <property type="component" value="Chromosome"/>
</dbReference>
<gene>
    <name evidence="1" type="ORF">PMF13cell1_03894</name>
</gene>
<dbReference type="AlphaFoldDB" id="A0A4V0Z7X6"/>
<dbReference type="KEGG" id="bpro:PMF13cell1_03894"/>
<sequence length="75" mass="8793">MGFSQSYPPFPSKKEAIETIHRAYEMGENFFDMCGLGVKSIRYIVEKYYGNELMQKNGERFQVDIMFYICCLVSI</sequence>